<reference evidence="2" key="1">
    <citation type="submission" date="2023-01" db="EMBL/GenBank/DDBJ databases">
        <title>Genome assembly of the deep-sea coral Lophelia pertusa.</title>
        <authorList>
            <person name="Herrera S."/>
            <person name="Cordes E."/>
        </authorList>
    </citation>
    <scope>NUCLEOTIDE SEQUENCE</scope>
    <source>
        <strain evidence="2">USNM1676648</strain>
        <tissue evidence="2">Polyp</tissue>
    </source>
</reference>
<dbReference type="OrthoDB" id="10508622at2759"/>
<gene>
    <name evidence="2" type="ORF">OS493_005906</name>
</gene>
<keyword evidence="3" id="KW-1185">Reference proteome</keyword>
<evidence type="ECO:0000313" key="2">
    <source>
        <dbReference type="EMBL" id="KAJ7339508.1"/>
    </source>
</evidence>
<dbReference type="AlphaFoldDB" id="A0A9W9YFH0"/>
<feature type="region of interest" description="Disordered" evidence="1">
    <location>
        <begin position="130"/>
        <end position="255"/>
    </location>
</feature>
<dbReference type="SUPFAM" id="SSF50729">
    <property type="entry name" value="PH domain-like"/>
    <property type="match status" value="1"/>
</dbReference>
<protein>
    <recommendedName>
        <fullName evidence="4">PH domain-containing protein</fullName>
    </recommendedName>
</protein>
<name>A0A9W9YFH0_9CNID</name>
<evidence type="ECO:0008006" key="4">
    <source>
        <dbReference type="Google" id="ProtNLM"/>
    </source>
</evidence>
<feature type="compositionally biased region" description="Basic residues" evidence="1">
    <location>
        <begin position="137"/>
        <end position="146"/>
    </location>
</feature>
<comment type="caution">
    <text evidence="2">The sequence shown here is derived from an EMBL/GenBank/DDBJ whole genome shotgun (WGS) entry which is preliminary data.</text>
</comment>
<feature type="compositionally biased region" description="Polar residues" evidence="1">
    <location>
        <begin position="151"/>
        <end position="160"/>
    </location>
</feature>
<accession>A0A9W9YFH0</accession>
<evidence type="ECO:0000313" key="3">
    <source>
        <dbReference type="Proteomes" id="UP001163046"/>
    </source>
</evidence>
<feature type="compositionally biased region" description="Basic and acidic residues" evidence="1">
    <location>
        <begin position="211"/>
        <end position="220"/>
    </location>
</feature>
<feature type="region of interest" description="Disordered" evidence="1">
    <location>
        <begin position="1"/>
        <end position="28"/>
    </location>
</feature>
<sequence>MSASSPKREWLGVDGHIQPLTSNSGLAKLREPDKSDRHWFIIQDSNLLFYDQRSSQTPPDTKPTGFIDVASAVLEVFVVISSKDGKDYQLSPPRDACVFDWITSLKEAARLASKQQLAASSFDRGAGGGSIMGKLRSSLRRKKKVTRTLSENSNVGSNLNDPVMGNPLKEPLPKQEPKPKGRMQRSKSFPWERPPSVELRLPLPSFDEQDKESPVERAEEAVLCDSSTSDSSWDKTSVQLPAKDGGNIEENKEERKKQSVATVSIEIQTDHISEGELLSLQQQKITKELEIEVCKLKCEVISLIQGSIKIPLKDDDLADWQLIEDIRYKDRIYQLLREARLYNPSLPDFDR</sequence>
<dbReference type="EMBL" id="MU827779">
    <property type="protein sequence ID" value="KAJ7339508.1"/>
    <property type="molecule type" value="Genomic_DNA"/>
</dbReference>
<feature type="compositionally biased region" description="Low complexity" evidence="1">
    <location>
        <begin position="225"/>
        <end position="237"/>
    </location>
</feature>
<organism evidence="2 3">
    <name type="scientific">Desmophyllum pertusum</name>
    <dbReference type="NCBI Taxonomy" id="174260"/>
    <lineage>
        <taxon>Eukaryota</taxon>
        <taxon>Metazoa</taxon>
        <taxon>Cnidaria</taxon>
        <taxon>Anthozoa</taxon>
        <taxon>Hexacorallia</taxon>
        <taxon>Scleractinia</taxon>
        <taxon>Caryophylliina</taxon>
        <taxon>Caryophylliidae</taxon>
        <taxon>Desmophyllum</taxon>
    </lineage>
</organism>
<feature type="compositionally biased region" description="Basic and acidic residues" evidence="1">
    <location>
        <begin position="1"/>
        <end position="11"/>
    </location>
</feature>
<proteinExistence type="predicted"/>
<evidence type="ECO:0000256" key="1">
    <source>
        <dbReference type="SAM" id="MobiDB-lite"/>
    </source>
</evidence>
<dbReference type="Proteomes" id="UP001163046">
    <property type="component" value="Unassembled WGS sequence"/>
</dbReference>